<dbReference type="GO" id="GO:0015631">
    <property type="term" value="F:tubulin binding"/>
    <property type="evidence" value="ECO:0007669"/>
    <property type="project" value="TreeGrafter"/>
</dbReference>
<feature type="region of interest" description="Disordered" evidence="3">
    <location>
        <begin position="287"/>
        <end position="330"/>
    </location>
</feature>
<keyword evidence="2" id="KW-0175">Coiled coil</keyword>
<comment type="similarity">
    <text evidence="1">Belongs to the TCP10 family.</text>
</comment>
<feature type="compositionally biased region" description="Basic and acidic residues" evidence="3">
    <location>
        <begin position="306"/>
        <end position="322"/>
    </location>
</feature>
<feature type="coiled-coil region" evidence="2">
    <location>
        <begin position="55"/>
        <end position="107"/>
    </location>
</feature>
<feature type="domain" description="Centromere protein J C-terminal" evidence="4">
    <location>
        <begin position="340"/>
        <end position="372"/>
    </location>
</feature>
<dbReference type="GO" id="GO:0061511">
    <property type="term" value="P:centriole elongation"/>
    <property type="evidence" value="ECO:0007669"/>
    <property type="project" value="TreeGrafter"/>
</dbReference>
<dbReference type="Pfam" id="PF07202">
    <property type="entry name" value="Tcp10_C"/>
    <property type="match status" value="3"/>
</dbReference>
<dbReference type="GO" id="GO:0005813">
    <property type="term" value="C:centrosome"/>
    <property type="evidence" value="ECO:0007669"/>
    <property type="project" value="TreeGrafter"/>
</dbReference>
<gene>
    <name evidence="5" type="primary">CENPJ</name>
    <name evidence="5" type="ORF">L345_02028</name>
</gene>
<dbReference type="AlphaFoldDB" id="V8PCT5"/>
<sequence length="731" mass="83238">MDQMARVENRRRQISQYDAMQAQPSQLLEECKSQEILKLARETPECQTPVPAIKREEESEHIRMLKKQIAGLQEEFRRNKIHWQAAHSRLRSQVEALTKQNLDLQDELGISEHQKMETQRNHGAVDIINRRSETPLSAAILRGTSSQESVEERPLQDNYKSLIDVHVRRKIAFDDLAHNDRNAQCPSSGHRGSTKVPHPNVGSSLAMFSIKAEKNIGLPCRAISLSTWGGQGKDTTVSPCQERAELLSCRSTSEDAVFSNSLNTDILNSTPLADVEIQMMEHLGHKRAQRFKKASRPKSVPATGRKTPEGDHSTFEKTEKKPTLLRRASSCSESKVGGEVKEEIKYLDGKVKQLFTDGRRITTYPNGTKMEISTDKKTATVTFYNGDIKKILADQTVIYYYADAQTSRTIYPDGLEVLQFPNDQIEKYHPDGTEEIIFPNQTVKRRYGGGFEETIFPDGTMVKIEKNGDKTIHFRNGQKEIQTAGSKRREYPDGTIKTVYGQWETKNVAEQLMKKTGQQRTAAVLQFPISIANMSSIQIETEGSFLVPSTPCDISPKDLIQHSPLRMVLASAPEDKDRVVECLKGGQVTNQIRSLSVYLCRWAWAGQERRGILKRPYSSTEILVMMSSKAKLSTEEKMKKNDIDFDVRTPQLNMPRYGEDKKGDQERLDVEQLNFSEMWQQRLTLFTFIMLLEKGKMKRREIVLPNTATHSRLFCKQPSRVFIELGRLKQK</sequence>
<dbReference type="PANTHER" id="PTHR10331:SF25">
    <property type="entry name" value="T-COMPLEX PROTEIN 10A-RELATED"/>
    <property type="match status" value="1"/>
</dbReference>
<feature type="compositionally biased region" description="Basic residues" evidence="3">
    <location>
        <begin position="287"/>
        <end position="296"/>
    </location>
</feature>
<comment type="caution">
    <text evidence="5">The sequence shown here is derived from an EMBL/GenBank/DDBJ whole genome shotgun (WGS) entry which is preliminary data.</text>
</comment>
<dbReference type="Gene3D" id="2.60.450.20">
    <property type="match status" value="1"/>
</dbReference>
<dbReference type="InterPro" id="IPR026581">
    <property type="entry name" value="TCP10L/CENPJ"/>
</dbReference>
<keyword evidence="6" id="KW-1185">Reference proteome</keyword>
<feature type="domain" description="Centromere protein J C-terminal" evidence="4">
    <location>
        <begin position="412"/>
        <end position="444"/>
    </location>
</feature>
<name>V8PCT5_OPHHA</name>
<dbReference type="GO" id="GO:0005814">
    <property type="term" value="C:centriole"/>
    <property type="evidence" value="ECO:0007669"/>
    <property type="project" value="TreeGrafter"/>
</dbReference>
<evidence type="ECO:0000256" key="2">
    <source>
        <dbReference type="SAM" id="Coils"/>
    </source>
</evidence>
<dbReference type="InterPro" id="IPR047002">
    <property type="entry name" value="Tcp10_C_sf"/>
</dbReference>
<evidence type="ECO:0000259" key="4">
    <source>
        <dbReference type="Pfam" id="PF07202"/>
    </source>
</evidence>
<dbReference type="OrthoDB" id="10252174at2759"/>
<dbReference type="InterPro" id="IPR009852">
    <property type="entry name" value="CENPJ_C_dom"/>
</dbReference>
<proteinExistence type="inferred from homology"/>
<dbReference type="PANTHER" id="PTHR10331">
    <property type="entry name" value="T COMPLEX PROTEIN 10"/>
    <property type="match status" value="1"/>
</dbReference>
<evidence type="ECO:0000256" key="1">
    <source>
        <dbReference type="ARBA" id="ARBA00005627"/>
    </source>
</evidence>
<organism evidence="5 6">
    <name type="scientific">Ophiophagus hannah</name>
    <name type="common">King cobra</name>
    <name type="synonym">Naja hannah</name>
    <dbReference type="NCBI Taxonomy" id="8665"/>
    <lineage>
        <taxon>Eukaryota</taxon>
        <taxon>Metazoa</taxon>
        <taxon>Chordata</taxon>
        <taxon>Craniata</taxon>
        <taxon>Vertebrata</taxon>
        <taxon>Euteleostomi</taxon>
        <taxon>Lepidosauria</taxon>
        <taxon>Squamata</taxon>
        <taxon>Bifurcata</taxon>
        <taxon>Unidentata</taxon>
        <taxon>Episquamata</taxon>
        <taxon>Toxicofera</taxon>
        <taxon>Serpentes</taxon>
        <taxon>Colubroidea</taxon>
        <taxon>Elapidae</taxon>
        <taxon>Elapinae</taxon>
        <taxon>Ophiophagus</taxon>
    </lineage>
</organism>
<evidence type="ECO:0000313" key="6">
    <source>
        <dbReference type="Proteomes" id="UP000018936"/>
    </source>
</evidence>
<feature type="non-terminal residue" evidence="5">
    <location>
        <position position="1"/>
    </location>
</feature>
<accession>V8PCT5</accession>
<protein>
    <submittedName>
        <fullName evidence="5">Centromere protein J</fullName>
    </submittedName>
</protein>
<dbReference type="EMBL" id="AZIM01000266">
    <property type="protein sequence ID" value="ETE72150.1"/>
    <property type="molecule type" value="Genomic_DNA"/>
</dbReference>
<dbReference type="GO" id="GO:0060271">
    <property type="term" value="P:cilium assembly"/>
    <property type="evidence" value="ECO:0007669"/>
    <property type="project" value="TreeGrafter"/>
</dbReference>
<dbReference type="Proteomes" id="UP000018936">
    <property type="component" value="Unassembled WGS sequence"/>
</dbReference>
<reference evidence="5 6" key="1">
    <citation type="journal article" date="2013" name="Proc. Natl. Acad. Sci. U.S.A.">
        <title>The king cobra genome reveals dynamic gene evolution and adaptation in the snake venom system.</title>
        <authorList>
            <person name="Vonk F.J."/>
            <person name="Casewell N.R."/>
            <person name="Henkel C.V."/>
            <person name="Heimberg A.M."/>
            <person name="Jansen H.J."/>
            <person name="McCleary R.J."/>
            <person name="Kerkkamp H.M."/>
            <person name="Vos R.A."/>
            <person name="Guerreiro I."/>
            <person name="Calvete J.J."/>
            <person name="Wuster W."/>
            <person name="Woods A.E."/>
            <person name="Logan J.M."/>
            <person name="Harrison R.A."/>
            <person name="Castoe T.A."/>
            <person name="de Koning A.P."/>
            <person name="Pollock D.D."/>
            <person name="Yandell M."/>
            <person name="Calderon D."/>
            <person name="Renjifo C."/>
            <person name="Currier R.B."/>
            <person name="Salgado D."/>
            <person name="Pla D."/>
            <person name="Sanz L."/>
            <person name="Hyder A.S."/>
            <person name="Ribeiro J.M."/>
            <person name="Arntzen J.W."/>
            <person name="van den Thillart G.E."/>
            <person name="Boetzer M."/>
            <person name="Pirovano W."/>
            <person name="Dirks R.P."/>
            <person name="Spaink H.P."/>
            <person name="Duboule D."/>
            <person name="McGlinn E."/>
            <person name="Kini R.M."/>
            <person name="Richardson M.K."/>
        </authorList>
    </citation>
    <scope>NUCLEOTIDE SEQUENCE</scope>
    <source>
        <tissue evidence="5">Blood</tissue>
    </source>
</reference>
<evidence type="ECO:0000256" key="3">
    <source>
        <dbReference type="SAM" id="MobiDB-lite"/>
    </source>
</evidence>
<evidence type="ECO:0000313" key="5">
    <source>
        <dbReference type="EMBL" id="ETE72150.1"/>
    </source>
</evidence>
<feature type="domain" description="Centromere protein J C-terminal" evidence="4">
    <location>
        <begin position="450"/>
        <end position="481"/>
    </location>
</feature>